<organism evidence="3 4">
    <name type="scientific">Victivallis lenta</name>
    <dbReference type="NCBI Taxonomy" id="2606640"/>
    <lineage>
        <taxon>Bacteria</taxon>
        <taxon>Pseudomonadati</taxon>
        <taxon>Lentisphaerota</taxon>
        <taxon>Lentisphaeria</taxon>
        <taxon>Victivallales</taxon>
        <taxon>Victivallaceae</taxon>
        <taxon>Victivallis</taxon>
    </lineage>
</organism>
<dbReference type="GO" id="GO:0015628">
    <property type="term" value="P:protein secretion by the type II secretion system"/>
    <property type="evidence" value="ECO:0007669"/>
    <property type="project" value="InterPro"/>
</dbReference>
<feature type="domain" description="DUF1559" evidence="2">
    <location>
        <begin position="29"/>
        <end position="57"/>
    </location>
</feature>
<dbReference type="EMBL" id="VUNS01000001">
    <property type="protein sequence ID" value="MST95529.1"/>
    <property type="molecule type" value="Genomic_DNA"/>
</dbReference>
<dbReference type="GO" id="GO:0015627">
    <property type="term" value="C:type II protein secretion system complex"/>
    <property type="evidence" value="ECO:0007669"/>
    <property type="project" value="InterPro"/>
</dbReference>
<dbReference type="RefSeq" id="WP_154416642.1">
    <property type="nucleotide sequence ID" value="NZ_VUNS01000001.1"/>
</dbReference>
<proteinExistence type="predicted"/>
<evidence type="ECO:0000313" key="3">
    <source>
        <dbReference type="EMBL" id="MST95529.1"/>
    </source>
</evidence>
<keyword evidence="4" id="KW-1185">Reference proteome</keyword>
<protein>
    <submittedName>
        <fullName evidence="3">Type II secretion system protein</fullName>
    </submittedName>
</protein>
<dbReference type="InterPro" id="IPR000983">
    <property type="entry name" value="Bac_GSPG_pilin"/>
</dbReference>
<dbReference type="InterPro" id="IPR012902">
    <property type="entry name" value="N_methyl_site"/>
</dbReference>
<dbReference type="AlphaFoldDB" id="A0A844FYZ4"/>
<evidence type="ECO:0000256" key="1">
    <source>
        <dbReference type="ARBA" id="ARBA00022481"/>
    </source>
</evidence>
<evidence type="ECO:0000259" key="2">
    <source>
        <dbReference type="Pfam" id="PF07596"/>
    </source>
</evidence>
<dbReference type="PANTHER" id="PTHR30093:SF2">
    <property type="entry name" value="TYPE II SECRETION SYSTEM PROTEIN H"/>
    <property type="match status" value="1"/>
</dbReference>
<dbReference type="Proteomes" id="UP000435649">
    <property type="component" value="Unassembled WGS sequence"/>
</dbReference>
<evidence type="ECO:0000313" key="4">
    <source>
        <dbReference type="Proteomes" id="UP000435649"/>
    </source>
</evidence>
<dbReference type="PANTHER" id="PTHR30093">
    <property type="entry name" value="GENERAL SECRETION PATHWAY PROTEIN G"/>
    <property type="match status" value="1"/>
</dbReference>
<name>A0A844FYZ4_9BACT</name>
<sequence>MKRRFTLIELLVVIAIIAILASMLLPALQQARERARAIQCINNLKQIGNAVAFYSDENNDWFHVDGAGTCYGNQTVMNLLTHAYTRPNAYNTAVQEAALLGSPGYLSEKMAVCPSASPHLRYTSDASKGGVGYTYSFGFYQPPKEFGMFMYSYSTSAGYYRITSGAQYTNRLVYSMKRIRQPGALPMTLDGFSGQRNQFYFGFSYRDFSGPSQQTAFPSLHHSGMGSVLYADGHAVRTGINEIRTGRLKFEAVYTTNSKESYVRL</sequence>
<dbReference type="InterPro" id="IPR011453">
    <property type="entry name" value="DUF1559"/>
</dbReference>
<keyword evidence="1" id="KW-0488">Methylation</keyword>
<dbReference type="PRINTS" id="PR00813">
    <property type="entry name" value="BCTERIALGSPG"/>
</dbReference>
<dbReference type="SUPFAM" id="SSF54523">
    <property type="entry name" value="Pili subunits"/>
    <property type="match status" value="1"/>
</dbReference>
<gene>
    <name evidence="3" type="ORF">FYJ85_00510</name>
</gene>
<dbReference type="Pfam" id="PF07596">
    <property type="entry name" value="SBP_bac_10"/>
    <property type="match status" value="1"/>
</dbReference>
<comment type="caution">
    <text evidence="3">The sequence shown here is derived from an EMBL/GenBank/DDBJ whole genome shotgun (WGS) entry which is preliminary data.</text>
</comment>
<dbReference type="InterPro" id="IPR045584">
    <property type="entry name" value="Pilin-like"/>
</dbReference>
<reference evidence="3 4" key="1">
    <citation type="submission" date="2019-08" db="EMBL/GenBank/DDBJ databases">
        <title>In-depth cultivation of the pig gut microbiome towards novel bacterial diversity and tailored functional studies.</title>
        <authorList>
            <person name="Wylensek D."/>
            <person name="Hitch T.C.A."/>
            <person name="Clavel T."/>
        </authorList>
    </citation>
    <scope>NUCLEOTIDE SEQUENCE [LARGE SCALE GENOMIC DNA]</scope>
    <source>
        <strain evidence="3 4">BBE-744-WT-12</strain>
    </source>
</reference>
<dbReference type="Gene3D" id="3.30.700.10">
    <property type="entry name" value="Glycoprotein, Type 4 Pilin"/>
    <property type="match status" value="1"/>
</dbReference>
<dbReference type="NCBIfam" id="TIGR02532">
    <property type="entry name" value="IV_pilin_GFxxxE"/>
    <property type="match status" value="1"/>
</dbReference>
<accession>A0A844FYZ4</accession>